<name>C6W2G1_DYAFD</name>
<evidence type="ECO:0000313" key="2">
    <source>
        <dbReference type="EMBL" id="ACT93815.1"/>
    </source>
</evidence>
<keyword evidence="2" id="KW-0413">Isomerase</keyword>
<dbReference type="RefSeq" id="WP_015812065.1">
    <property type="nucleotide sequence ID" value="NC_013037.1"/>
</dbReference>
<dbReference type="Proteomes" id="UP000002011">
    <property type="component" value="Chromosome"/>
</dbReference>
<dbReference type="GO" id="GO:0016853">
    <property type="term" value="F:isomerase activity"/>
    <property type="evidence" value="ECO:0007669"/>
    <property type="project" value="UniProtKB-KW"/>
</dbReference>
<dbReference type="SUPFAM" id="SSF51658">
    <property type="entry name" value="Xylose isomerase-like"/>
    <property type="match status" value="1"/>
</dbReference>
<dbReference type="Pfam" id="PF01261">
    <property type="entry name" value="AP_endonuc_2"/>
    <property type="match status" value="1"/>
</dbReference>
<dbReference type="InterPro" id="IPR006311">
    <property type="entry name" value="TAT_signal"/>
</dbReference>
<dbReference type="PROSITE" id="PS51318">
    <property type="entry name" value="TAT"/>
    <property type="match status" value="1"/>
</dbReference>
<dbReference type="EMBL" id="CP001619">
    <property type="protein sequence ID" value="ACT93815.1"/>
    <property type="molecule type" value="Genomic_DNA"/>
</dbReference>
<evidence type="ECO:0000313" key="3">
    <source>
        <dbReference type="Proteomes" id="UP000002011"/>
    </source>
</evidence>
<dbReference type="PANTHER" id="PTHR12110">
    <property type="entry name" value="HYDROXYPYRUVATE ISOMERASE"/>
    <property type="match status" value="1"/>
</dbReference>
<accession>C6W2G1</accession>
<gene>
    <name evidence="2" type="ordered locus">Dfer_2598</name>
</gene>
<evidence type="ECO:0000259" key="1">
    <source>
        <dbReference type="Pfam" id="PF01261"/>
    </source>
</evidence>
<dbReference type="InterPro" id="IPR050312">
    <property type="entry name" value="IolE/XylAMocC-like"/>
</dbReference>
<sequence length="316" mass="35490">MQHHDQDTSRRDWLKTVALGGAATLAAPIVQAAPAQPAPAARRIPIAISTYSYWHFQEKKYPIDKVIEDAARQGFDGVEILHRQMENETLPYMNKLKRLAFDNGLALPLLSIHQSFVQPKPEDRKKDIEHTLKCINLATQMGIPAIRMNTGSWRTVKRDANYYKDGKEPPIQGYTDQDAIKWCIESMQECLVAAEKAGVVLAIENHWGLSSNIDYLLEIYKPLASSPAMGMNVDTGNFVGDPYPQFERLAPHATIVQAKTYYGGGHYYDLDLDYKRIAGILRKVNFNGYVSLEMEGKEDPATAVPKSLQILREALS</sequence>
<dbReference type="Gene3D" id="3.20.20.150">
    <property type="entry name" value="Divalent-metal-dependent TIM barrel enzymes"/>
    <property type="match status" value="1"/>
</dbReference>
<dbReference type="STRING" id="471854.Dfer_2598"/>
<feature type="domain" description="Xylose isomerase-like TIM barrel" evidence="1">
    <location>
        <begin position="68"/>
        <end position="313"/>
    </location>
</feature>
<proteinExistence type="predicted"/>
<dbReference type="eggNOG" id="COG1082">
    <property type="taxonomic scope" value="Bacteria"/>
</dbReference>
<reference evidence="2 3" key="1">
    <citation type="journal article" date="2009" name="Stand. Genomic Sci.">
        <title>Complete genome sequence of Dyadobacter fermentans type strain (NS114).</title>
        <authorList>
            <person name="Lang E."/>
            <person name="Lapidus A."/>
            <person name="Chertkov O."/>
            <person name="Brettin T."/>
            <person name="Detter J.C."/>
            <person name="Han C."/>
            <person name="Copeland A."/>
            <person name="Glavina Del Rio T."/>
            <person name="Nolan M."/>
            <person name="Chen F."/>
            <person name="Lucas S."/>
            <person name="Tice H."/>
            <person name="Cheng J.F."/>
            <person name="Land M."/>
            <person name="Hauser L."/>
            <person name="Chang Y.J."/>
            <person name="Jeffries C.D."/>
            <person name="Kopitz M."/>
            <person name="Bruce D."/>
            <person name="Goodwin L."/>
            <person name="Pitluck S."/>
            <person name="Ovchinnikova G."/>
            <person name="Pati A."/>
            <person name="Ivanova N."/>
            <person name="Mavrommatis K."/>
            <person name="Chen A."/>
            <person name="Palaniappan K."/>
            <person name="Chain P."/>
            <person name="Bristow J."/>
            <person name="Eisen J.A."/>
            <person name="Markowitz V."/>
            <person name="Hugenholtz P."/>
            <person name="Goker M."/>
            <person name="Rohde M."/>
            <person name="Kyrpides N.C."/>
            <person name="Klenk H.P."/>
        </authorList>
    </citation>
    <scope>NUCLEOTIDE SEQUENCE [LARGE SCALE GENOMIC DNA]</scope>
    <source>
        <strain evidence="3">ATCC 700827 / DSM 18053 / CIP 107007 / KCTC 52180 / NS114</strain>
    </source>
</reference>
<dbReference type="KEGG" id="dfe:Dfer_2598"/>
<dbReference type="OrthoDB" id="127797at2"/>
<dbReference type="HOGENOM" id="CLU_050006_6_0_10"/>
<dbReference type="InterPro" id="IPR013022">
    <property type="entry name" value="Xyl_isomerase-like_TIM-brl"/>
</dbReference>
<dbReference type="PANTHER" id="PTHR12110:SF53">
    <property type="entry name" value="BLR5974 PROTEIN"/>
    <property type="match status" value="1"/>
</dbReference>
<dbReference type="AlphaFoldDB" id="C6W2G1"/>
<organism evidence="2 3">
    <name type="scientific">Dyadobacter fermentans (strain ATCC 700827 / DSM 18053 / CIP 107007 / KCTC 52180 / NS114)</name>
    <dbReference type="NCBI Taxonomy" id="471854"/>
    <lineage>
        <taxon>Bacteria</taxon>
        <taxon>Pseudomonadati</taxon>
        <taxon>Bacteroidota</taxon>
        <taxon>Cytophagia</taxon>
        <taxon>Cytophagales</taxon>
        <taxon>Spirosomataceae</taxon>
        <taxon>Dyadobacter</taxon>
    </lineage>
</organism>
<protein>
    <submittedName>
        <fullName evidence="2">Xylose isomerase domain protein TIM barrel</fullName>
    </submittedName>
</protein>
<keyword evidence="3" id="KW-1185">Reference proteome</keyword>
<dbReference type="InterPro" id="IPR036237">
    <property type="entry name" value="Xyl_isomerase-like_sf"/>
</dbReference>